<comment type="caution">
    <text evidence="3">The sequence shown here is derived from an EMBL/GenBank/DDBJ whole genome shotgun (WGS) entry which is preliminary data.</text>
</comment>
<evidence type="ECO:0000313" key="3">
    <source>
        <dbReference type="EMBL" id="TSE21716.1"/>
    </source>
</evidence>
<reference evidence="3 4" key="1">
    <citation type="submission" date="2019-07" db="EMBL/GenBank/DDBJ databases">
        <title>Tepidimonas alkaliphilus YIM 72238 draft genome.</title>
        <authorList>
            <person name="Da Costa M.S."/>
            <person name="Froufe H.J.C."/>
            <person name="Egas C."/>
            <person name="Albuquerque L."/>
        </authorList>
    </citation>
    <scope>NUCLEOTIDE SEQUENCE [LARGE SCALE GENOMIC DNA]</scope>
    <source>
        <strain evidence="3 4">YIM 72238</strain>
    </source>
</reference>
<protein>
    <submittedName>
        <fullName evidence="3">Zonular occludens toxin (Zot)</fullName>
    </submittedName>
</protein>
<dbReference type="InterPro" id="IPR008900">
    <property type="entry name" value="Zot_N"/>
</dbReference>
<dbReference type="EMBL" id="VJNB01000001">
    <property type="protein sequence ID" value="TSE21716.1"/>
    <property type="molecule type" value="Genomic_DNA"/>
</dbReference>
<dbReference type="EMBL" id="VJNB01000001">
    <property type="protein sequence ID" value="TSE21710.1"/>
    <property type="molecule type" value="Genomic_DNA"/>
</dbReference>
<evidence type="ECO:0000259" key="1">
    <source>
        <dbReference type="Pfam" id="PF05707"/>
    </source>
</evidence>
<dbReference type="Pfam" id="PF05707">
    <property type="entry name" value="Zot"/>
    <property type="match status" value="1"/>
</dbReference>
<dbReference type="Proteomes" id="UP000315736">
    <property type="component" value="Unassembled WGS sequence"/>
</dbReference>
<dbReference type="AlphaFoldDB" id="A0A554WDS6"/>
<gene>
    <name evidence="2" type="ORF">Talka_00390</name>
    <name evidence="3" type="ORF">Talka_00396</name>
</gene>
<proteinExistence type="predicted"/>
<evidence type="ECO:0000313" key="2">
    <source>
        <dbReference type="EMBL" id="TSE21710.1"/>
    </source>
</evidence>
<organism evidence="3 4">
    <name type="scientific">Tepidimonas alkaliphilus</name>
    <dbReference type="NCBI Taxonomy" id="2588942"/>
    <lineage>
        <taxon>Bacteria</taxon>
        <taxon>Pseudomonadati</taxon>
        <taxon>Pseudomonadota</taxon>
        <taxon>Betaproteobacteria</taxon>
        <taxon>Burkholderiales</taxon>
        <taxon>Tepidimonas</taxon>
    </lineage>
</organism>
<dbReference type="OrthoDB" id="6399054at2"/>
<feature type="domain" description="Zona occludens toxin N-terminal" evidence="1">
    <location>
        <begin position="3"/>
        <end position="150"/>
    </location>
</feature>
<keyword evidence="4" id="KW-1185">Reference proteome</keyword>
<dbReference type="Gene3D" id="3.40.50.300">
    <property type="entry name" value="P-loop containing nucleotide triphosphate hydrolases"/>
    <property type="match status" value="1"/>
</dbReference>
<accession>A0A554WDS6</accession>
<evidence type="ECO:0000313" key="4">
    <source>
        <dbReference type="Proteomes" id="UP000315736"/>
    </source>
</evidence>
<dbReference type="RefSeq" id="WP_143889408.1">
    <property type="nucleotide sequence ID" value="NZ_VJNB01000001.1"/>
</dbReference>
<sequence>MPVYSVEGKLGTGKSKFAVWQAKRALLQGRRVAANFDLRLDKLVSGRRAHYVRIPDKPTAADLEAVGHGNPDSYDEDRNGVMLLDELGTWLNARSFQDKGRAAVLDWLIHARKLGWDVYLIVQDSLMIDKQVRESLIEYRVKMFRGDKIKIPFIGGILNELFGGRVGYLPRFHLAVSRVGDGQNAVVAERWMFRGDDLHEAYDTRQVFRHDYPHGSHSVWSEAVELPVPAFVRAWRAVRAFFRSRPVYRPITMYWDPQPRPPFARP</sequence>
<dbReference type="InterPro" id="IPR027417">
    <property type="entry name" value="P-loop_NTPase"/>
</dbReference>
<name>A0A554WDS6_9BURK</name>